<dbReference type="KEGG" id="mgly:NCTC10194_00279"/>
<dbReference type="AlphaFoldDB" id="A0A449AUV1"/>
<dbReference type="EC" id="3.1.3.16" evidence="2"/>
<evidence type="ECO:0000259" key="1">
    <source>
        <dbReference type="PROSITE" id="PS51746"/>
    </source>
</evidence>
<dbReference type="PROSITE" id="PS51746">
    <property type="entry name" value="PPM_2"/>
    <property type="match status" value="1"/>
</dbReference>
<name>A0A449AUV1_9BACT</name>
<sequence>MIKFASKSFKGDYRAKNDDRVAVVTNDYGHILAVLCDGMGGHSFGDFAASNLINSLTVSFNEEYIYQDPIQSKKWITTAIEEAKRELKKAAEQDSAKIHMGTTLVAALIIPKEKRIFIFNAGDSRAYVYTNKNELIQITRDQNFGNSLVDKGIDSDNAFSHENSRYLTSAIGPNLNTTIEIYDLEAKSYENIQKILLTSDGVHEFLYHNELQHLISQDKDAEQLVEDFISRAVISQSNDNMSAIVVDFGTKEGVQNEYH</sequence>
<protein>
    <submittedName>
        <fullName evidence="2">Serine/threonine phosphatase stp</fullName>
        <ecNumber evidence="2">3.1.3.16</ecNumber>
    </submittedName>
</protein>
<dbReference type="PANTHER" id="PTHR47992">
    <property type="entry name" value="PROTEIN PHOSPHATASE"/>
    <property type="match status" value="1"/>
</dbReference>
<dbReference type="SMART" id="SM00332">
    <property type="entry name" value="PP2Cc"/>
    <property type="match status" value="1"/>
</dbReference>
<evidence type="ECO:0000313" key="2">
    <source>
        <dbReference type="EMBL" id="VEU70275.1"/>
    </source>
</evidence>
<dbReference type="SMART" id="SM00331">
    <property type="entry name" value="PP2C_SIG"/>
    <property type="match status" value="1"/>
</dbReference>
<dbReference type="EMBL" id="LR215024">
    <property type="protein sequence ID" value="VEU70275.1"/>
    <property type="molecule type" value="Genomic_DNA"/>
</dbReference>
<keyword evidence="2" id="KW-0378">Hydrolase</keyword>
<feature type="domain" description="PPM-type phosphatase" evidence="1">
    <location>
        <begin position="3"/>
        <end position="248"/>
    </location>
</feature>
<organism evidence="2 3">
    <name type="scientific">Mycoplasmopsis glycophila</name>
    <dbReference type="NCBI Taxonomy" id="171285"/>
    <lineage>
        <taxon>Bacteria</taxon>
        <taxon>Bacillati</taxon>
        <taxon>Mycoplasmatota</taxon>
        <taxon>Mycoplasmoidales</taxon>
        <taxon>Metamycoplasmataceae</taxon>
        <taxon>Mycoplasmopsis</taxon>
    </lineage>
</organism>
<reference evidence="2 3" key="1">
    <citation type="submission" date="2019-01" db="EMBL/GenBank/DDBJ databases">
        <authorList>
            <consortium name="Pathogen Informatics"/>
        </authorList>
    </citation>
    <scope>NUCLEOTIDE SEQUENCE [LARGE SCALE GENOMIC DNA]</scope>
    <source>
        <strain evidence="2 3">NCTC10194</strain>
    </source>
</reference>
<keyword evidence="3" id="KW-1185">Reference proteome</keyword>
<dbReference type="InterPro" id="IPR001932">
    <property type="entry name" value="PPM-type_phosphatase-like_dom"/>
</dbReference>
<dbReference type="Proteomes" id="UP000290815">
    <property type="component" value="Chromosome"/>
</dbReference>
<dbReference type="CDD" id="cd00143">
    <property type="entry name" value="PP2Cc"/>
    <property type="match status" value="1"/>
</dbReference>
<gene>
    <name evidence="2" type="primary">stp</name>
    <name evidence="2" type="ORF">NCTC10194_00279</name>
</gene>
<dbReference type="Pfam" id="PF13672">
    <property type="entry name" value="PP2C_2"/>
    <property type="match status" value="1"/>
</dbReference>
<dbReference type="Gene3D" id="3.60.40.10">
    <property type="entry name" value="PPM-type phosphatase domain"/>
    <property type="match status" value="1"/>
</dbReference>
<dbReference type="GO" id="GO:0004722">
    <property type="term" value="F:protein serine/threonine phosphatase activity"/>
    <property type="evidence" value="ECO:0007669"/>
    <property type="project" value="UniProtKB-EC"/>
</dbReference>
<dbReference type="InterPro" id="IPR015655">
    <property type="entry name" value="PP2C"/>
</dbReference>
<proteinExistence type="predicted"/>
<dbReference type="RefSeq" id="WP_052353025.1">
    <property type="nucleotide sequence ID" value="NZ_LR215024.1"/>
</dbReference>
<accession>A0A449AUV1</accession>
<dbReference type="SUPFAM" id="SSF81606">
    <property type="entry name" value="PP2C-like"/>
    <property type="match status" value="1"/>
</dbReference>
<evidence type="ECO:0000313" key="3">
    <source>
        <dbReference type="Proteomes" id="UP000290815"/>
    </source>
</evidence>
<dbReference type="InterPro" id="IPR036457">
    <property type="entry name" value="PPM-type-like_dom_sf"/>
</dbReference>